<feature type="transmembrane region" description="Helical" evidence="1">
    <location>
        <begin position="289"/>
        <end position="308"/>
    </location>
</feature>
<organism evidence="2 3">
    <name type="scientific">Nocardioides luti</name>
    <dbReference type="NCBI Taxonomy" id="2761101"/>
    <lineage>
        <taxon>Bacteria</taxon>
        <taxon>Bacillati</taxon>
        <taxon>Actinomycetota</taxon>
        <taxon>Actinomycetes</taxon>
        <taxon>Propionibacteriales</taxon>
        <taxon>Nocardioidaceae</taxon>
        <taxon>Nocardioides</taxon>
    </lineage>
</organism>
<gene>
    <name evidence="2" type="ORF">H5V45_04315</name>
</gene>
<feature type="transmembrane region" description="Helical" evidence="1">
    <location>
        <begin position="335"/>
        <end position="355"/>
    </location>
</feature>
<evidence type="ECO:0000256" key="1">
    <source>
        <dbReference type="SAM" id="Phobius"/>
    </source>
</evidence>
<name>A0A7X0RGD4_9ACTN</name>
<keyword evidence="3" id="KW-1185">Reference proteome</keyword>
<accession>A0A7X0RGD4</accession>
<keyword evidence="1" id="KW-0472">Membrane</keyword>
<dbReference type="AlphaFoldDB" id="A0A7X0RGD4"/>
<comment type="caution">
    <text evidence="2">The sequence shown here is derived from an EMBL/GenBank/DDBJ whole genome shotgun (WGS) entry which is preliminary data.</text>
</comment>
<keyword evidence="1" id="KW-0812">Transmembrane</keyword>
<dbReference type="PANTHER" id="PTHR37826:SF3">
    <property type="entry name" value="J DOMAIN-CONTAINING PROTEIN"/>
    <property type="match status" value="1"/>
</dbReference>
<dbReference type="EMBL" id="JACKXE010000001">
    <property type="protein sequence ID" value="MBB6626543.1"/>
    <property type="molecule type" value="Genomic_DNA"/>
</dbReference>
<sequence>MSSTCPSCGAQTAYAPGTTVLRCGSCGAELAIADSGLQIQEHSYDEWRAKHGDTQVAAIGAHVLECRGCGARTETVDLAGTCQFCGGALVSIEQPEGVVPPEAVLPFHVDRRGAQDAFTTWVRTRRFAPSALKKVGSTEGLQGTYVPHWTFDADTSTVYTGQRGDHYYTTETRQVSDGKGGTRTETYQQQHTRWSHASGQVARSFDDVLVPGTGQLDAKQLGKMGPWKLEEARPFQPEYLTGYSALRYDVDPQEGAKVARDEMRQVITNDVERDIGGDEQRISGMDVTYAHAMFKLLLMPLWIASYLYGGKTFQVMVNANTGEVVGKRPYSAWKIAGLVIAILLVLAVIGVVVASQRGSGG</sequence>
<dbReference type="Proteomes" id="UP000523955">
    <property type="component" value="Unassembled WGS sequence"/>
</dbReference>
<reference evidence="2 3" key="1">
    <citation type="submission" date="2020-08" db="EMBL/GenBank/DDBJ databases">
        <authorList>
            <person name="Seo M.-J."/>
        </authorList>
    </citation>
    <scope>NUCLEOTIDE SEQUENCE [LARGE SCALE GENOMIC DNA]</scope>
    <source>
        <strain evidence="2 3">KIGAM211</strain>
    </source>
</reference>
<evidence type="ECO:0000313" key="3">
    <source>
        <dbReference type="Proteomes" id="UP000523955"/>
    </source>
</evidence>
<evidence type="ECO:0000313" key="2">
    <source>
        <dbReference type="EMBL" id="MBB6626543.1"/>
    </source>
</evidence>
<proteinExistence type="predicted"/>
<protein>
    <recommendedName>
        <fullName evidence="4">Zinc ribbon domain-containing protein</fullName>
    </recommendedName>
</protein>
<evidence type="ECO:0008006" key="4">
    <source>
        <dbReference type="Google" id="ProtNLM"/>
    </source>
</evidence>
<keyword evidence="1" id="KW-1133">Transmembrane helix</keyword>
<dbReference type="PANTHER" id="PTHR37826">
    <property type="entry name" value="FLOTILLIN BAND_7_5 DOMAIN PROTEIN"/>
    <property type="match status" value="1"/>
</dbReference>